<accession>A0A0K0EP38</accession>
<protein>
    <submittedName>
        <fullName evidence="5 6">Saposin B-type domain-containing protein</fullName>
    </submittedName>
</protein>
<keyword evidence="1" id="KW-1015">Disulfide bond</keyword>
<evidence type="ECO:0000256" key="2">
    <source>
        <dbReference type="SAM" id="SignalP"/>
    </source>
</evidence>
<proteinExistence type="predicted"/>
<feature type="signal peptide" evidence="2">
    <location>
        <begin position="1"/>
        <end position="19"/>
    </location>
</feature>
<dbReference type="Gene3D" id="1.10.225.10">
    <property type="entry name" value="Saposin-like"/>
    <property type="match status" value="1"/>
</dbReference>
<sequence length="114" mass="13342">MKLIFFIFIFVSFFEIIFGTPALSNNSETIFCDSCLLLFNEIKQNLSLYTEESIKDAKIPVQKDCNTWVKHHKFMSNICNEVFDDITEALVEAIYKMKHQIYPDEICAKLELCK</sequence>
<dbReference type="Proteomes" id="UP000035681">
    <property type="component" value="Unplaced"/>
</dbReference>
<dbReference type="InterPro" id="IPR008139">
    <property type="entry name" value="SaposinB_dom"/>
</dbReference>
<evidence type="ECO:0000256" key="1">
    <source>
        <dbReference type="ARBA" id="ARBA00023157"/>
    </source>
</evidence>
<keyword evidence="4" id="KW-1185">Reference proteome</keyword>
<reference evidence="5" key="1">
    <citation type="submission" date="2015-08" db="UniProtKB">
        <authorList>
            <consortium name="WormBaseParasite"/>
        </authorList>
    </citation>
    <scope>IDENTIFICATION</scope>
</reference>
<feature type="domain" description="Saposin B-type" evidence="3">
    <location>
        <begin position="28"/>
        <end position="114"/>
    </location>
</feature>
<evidence type="ECO:0000313" key="5">
    <source>
        <dbReference type="WBParaSite" id="SSTP_0001122500.1"/>
    </source>
</evidence>
<evidence type="ECO:0000313" key="6">
    <source>
        <dbReference type="WBParaSite" id="TCONS_00015182.p1"/>
    </source>
</evidence>
<keyword evidence="2" id="KW-0732">Signal</keyword>
<dbReference type="WBParaSite" id="TCONS_00015182.p1">
    <property type="protein sequence ID" value="TCONS_00015182.p1"/>
    <property type="gene ID" value="XLOC_010403"/>
</dbReference>
<name>A0A0K0EP38_STRER</name>
<dbReference type="SUPFAM" id="SSF47862">
    <property type="entry name" value="Saposin"/>
    <property type="match status" value="1"/>
</dbReference>
<organism evidence="5">
    <name type="scientific">Strongyloides stercoralis</name>
    <name type="common">Threadworm</name>
    <dbReference type="NCBI Taxonomy" id="6248"/>
    <lineage>
        <taxon>Eukaryota</taxon>
        <taxon>Metazoa</taxon>
        <taxon>Ecdysozoa</taxon>
        <taxon>Nematoda</taxon>
        <taxon>Chromadorea</taxon>
        <taxon>Rhabditida</taxon>
        <taxon>Tylenchina</taxon>
        <taxon>Panagrolaimomorpha</taxon>
        <taxon>Strongyloidoidea</taxon>
        <taxon>Strongyloididae</taxon>
        <taxon>Strongyloides</taxon>
    </lineage>
</organism>
<evidence type="ECO:0000313" key="4">
    <source>
        <dbReference type="Proteomes" id="UP000035681"/>
    </source>
</evidence>
<dbReference type="WBParaSite" id="SSTP_0001122500.1">
    <property type="protein sequence ID" value="SSTP_0001122500.1"/>
    <property type="gene ID" value="SSTP_0001122500"/>
</dbReference>
<feature type="chain" id="PRO_5005328629" evidence="2">
    <location>
        <begin position="20"/>
        <end position="114"/>
    </location>
</feature>
<dbReference type="PROSITE" id="PS50015">
    <property type="entry name" value="SAP_B"/>
    <property type="match status" value="1"/>
</dbReference>
<evidence type="ECO:0000259" key="3">
    <source>
        <dbReference type="PROSITE" id="PS50015"/>
    </source>
</evidence>
<dbReference type="AlphaFoldDB" id="A0A0K0EP38"/>
<dbReference type="InterPro" id="IPR011001">
    <property type="entry name" value="Saposin-like"/>
</dbReference>